<proteinExistence type="predicted"/>
<organism evidence="1 2">
    <name type="scientific">Jannaschia ovalis</name>
    <dbReference type="NCBI Taxonomy" id="3038773"/>
    <lineage>
        <taxon>Bacteria</taxon>
        <taxon>Pseudomonadati</taxon>
        <taxon>Pseudomonadota</taxon>
        <taxon>Alphaproteobacteria</taxon>
        <taxon>Rhodobacterales</taxon>
        <taxon>Roseobacteraceae</taxon>
        <taxon>Jannaschia</taxon>
    </lineage>
</organism>
<evidence type="ECO:0000313" key="2">
    <source>
        <dbReference type="Proteomes" id="UP001243420"/>
    </source>
</evidence>
<dbReference type="EMBL" id="CP122537">
    <property type="protein sequence ID" value="WGH79751.1"/>
    <property type="molecule type" value="Genomic_DNA"/>
</dbReference>
<evidence type="ECO:0000313" key="1">
    <source>
        <dbReference type="EMBL" id="WGH79751.1"/>
    </source>
</evidence>
<name>A0ABY8LEK7_9RHOB</name>
<sequence length="157" mass="16638">MPPLTRFLEDETGAISVEYAVLCALTAGLGVAMMAGLKAGTADAGSDIAANSKYSAQIVQPPVRTIYDQGFMSGAYDAMGVLSEEELAVLTAWFDDLTTTVAADPGAYGTETIQAMHDVNTALDLSWSDMNLDRPTDATWTQEQLNALPGGTDFLTY</sequence>
<keyword evidence="2" id="KW-1185">Reference proteome</keyword>
<evidence type="ECO:0008006" key="3">
    <source>
        <dbReference type="Google" id="ProtNLM"/>
    </source>
</evidence>
<gene>
    <name evidence="1" type="ORF">P8627_05675</name>
</gene>
<accession>A0ABY8LEK7</accession>
<protein>
    <recommendedName>
        <fullName evidence="3">Flp pilus assembly protein, pilin Flp</fullName>
    </recommendedName>
</protein>
<dbReference type="RefSeq" id="WP_279966688.1">
    <property type="nucleotide sequence ID" value="NZ_CP122537.1"/>
</dbReference>
<reference evidence="1 2" key="1">
    <citation type="submission" date="2023-04" db="EMBL/GenBank/DDBJ databases">
        <title>Jannaschia ovalis sp. nov., a marine bacterium isolated from sea tidal flat.</title>
        <authorList>
            <person name="Kwon D.Y."/>
            <person name="Kim J.-J."/>
        </authorList>
    </citation>
    <scope>NUCLEOTIDE SEQUENCE [LARGE SCALE GENOMIC DNA]</scope>
    <source>
        <strain evidence="1 2">GRR-S6-38</strain>
    </source>
</reference>
<dbReference type="Proteomes" id="UP001243420">
    <property type="component" value="Chromosome"/>
</dbReference>